<reference evidence="4 5" key="1">
    <citation type="submission" date="2021-11" db="EMBL/GenBank/DDBJ databases">
        <title>Draft genome sequence of Actinomycetospora sp. SF1 isolated from the rhizosphere soil.</title>
        <authorList>
            <person name="Duangmal K."/>
            <person name="Chantavorakit T."/>
        </authorList>
    </citation>
    <scope>NUCLEOTIDE SEQUENCE [LARGE SCALE GENOMIC DNA]</scope>
    <source>
        <strain evidence="4 5">TBRC 5722</strain>
    </source>
</reference>
<dbReference type="InterPro" id="IPR036188">
    <property type="entry name" value="FAD/NAD-bd_sf"/>
</dbReference>
<dbReference type="SUPFAM" id="SSF54373">
    <property type="entry name" value="FAD-linked reductases, C-terminal domain"/>
    <property type="match status" value="1"/>
</dbReference>
<accession>A0ABS8PAA8</accession>
<dbReference type="Gene3D" id="3.30.410.40">
    <property type="match status" value="1"/>
</dbReference>
<comment type="caution">
    <text evidence="4">The sequence shown here is derived from an EMBL/GenBank/DDBJ whole genome shotgun (WGS) entry which is preliminary data.</text>
</comment>
<evidence type="ECO:0000259" key="3">
    <source>
        <dbReference type="Pfam" id="PF05199"/>
    </source>
</evidence>
<dbReference type="InterPro" id="IPR012132">
    <property type="entry name" value="GMC_OxRdtase"/>
</dbReference>
<sequence>MPPLSFPAEFDYVVVGGGTAGCAVAARLSEDADVSVCLIEAGPSDVGDDAILDLSRWMELLESGYDWDYPIEPQASGNSYMRHARAKVLGGCSSHNSAIAFWAPKENLDDWAAGGAAGWSAAECYPFYRKLETALDTTAEAEAPGRGTDGPVTIRTVGDQDPCGVALLEACEQVGLPTTPFNTGRTVHRGANWFQVNAKPDGSRSSASSAYIHPNLSRPNLTVLTGYRAEKLNVDTTAPGRPRITGARLRTPDTRHAVNVSARRETILSAGAIDGPKLLMLSGIGPADHLREVGVEVVVDAPGVGENLQDHPEGLVQWEALQPMPTASTQWWQIGIFAGAEGRSTPDLMFHYGSVPFDLNLTRYGYPSSENAFCLTPNVTGARSKGTVRLSTRGYQDKPKVDPRYFSHEHDREVMIRGIRVAREIAAAPALKEWVGTELAPGDAAATDEELFEYIRTTHNTVYHPSCTVKMGADDDRMAPVTSTLKLKGVDGLRVADGSVMPDLITVNPCITTMMIGERCADFIRRGV</sequence>
<evidence type="ECO:0000256" key="1">
    <source>
        <dbReference type="ARBA" id="ARBA00010790"/>
    </source>
</evidence>
<dbReference type="EMBL" id="JAJNDB010000003">
    <property type="protein sequence ID" value="MCD2195049.1"/>
    <property type="molecule type" value="Genomic_DNA"/>
</dbReference>
<keyword evidence="5" id="KW-1185">Reference proteome</keyword>
<dbReference type="RefSeq" id="WP_230735723.1">
    <property type="nucleotide sequence ID" value="NZ_JAJNDB010000003.1"/>
</dbReference>
<evidence type="ECO:0000313" key="4">
    <source>
        <dbReference type="EMBL" id="MCD2195049.1"/>
    </source>
</evidence>
<dbReference type="PANTHER" id="PTHR11552">
    <property type="entry name" value="GLUCOSE-METHANOL-CHOLINE GMC OXIDOREDUCTASE"/>
    <property type="match status" value="1"/>
</dbReference>
<dbReference type="InterPro" id="IPR000172">
    <property type="entry name" value="GMC_OxRdtase_N"/>
</dbReference>
<dbReference type="SUPFAM" id="SSF51905">
    <property type="entry name" value="FAD/NAD(P)-binding domain"/>
    <property type="match status" value="1"/>
</dbReference>
<feature type="domain" description="Glucose-methanol-choline oxidoreductase C-terminal" evidence="3">
    <location>
        <begin position="383"/>
        <end position="517"/>
    </location>
</feature>
<protein>
    <submittedName>
        <fullName evidence="4">GMC family oxidoreductase N-terminal domain-containing protein</fullName>
    </submittedName>
</protein>
<evidence type="ECO:0000313" key="5">
    <source>
        <dbReference type="Proteomes" id="UP001199469"/>
    </source>
</evidence>
<dbReference type="InterPro" id="IPR007867">
    <property type="entry name" value="GMC_OxRtase_C"/>
</dbReference>
<dbReference type="Proteomes" id="UP001199469">
    <property type="component" value="Unassembled WGS sequence"/>
</dbReference>
<dbReference type="Pfam" id="PF00732">
    <property type="entry name" value="GMC_oxred_N"/>
    <property type="match status" value="1"/>
</dbReference>
<proteinExistence type="inferred from homology"/>
<name>A0ABS8PAA8_9PSEU</name>
<dbReference type="Pfam" id="PF05199">
    <property type="entry name" value="GMC_oxred_C"/>
    <property type="match status" value="1"/>
</dbReference>
<dbReference type="PANTHER" id="PTHR11552:SF152">
    <property type="entry name" value="OXIDASE (CODA), PUTATIVE (AFU_ORTHOLOGUE AFUA_8G04090)-RELATED"/>
    <property type="match status" value="1"/>
</dbReference>
<dbReference type="PIRSF" id="PIRSF000137">
    <property type="entry name" value="Alcohol_oxidase"/>
    <property type="match status" value="1"/>
</dbReference>
<evidence type="ECO:0000259" key="2">
    <source>
        <dbReference type="Pfam" id="PF00732"/>
    </source>
</evidence>
<organism evidence="4 5">
    <name type="scientific">Actinomycetospora endophytica</name>
    <dbReference type="NCBI Taxonomy" id="2291215"/>
    <lineage>
        <taxon>Bacteria</taxon>
        <taxon>Bacillati</taxon>
        <taxon>Actinomycetota</taxon>
        <taxon>Actinomycetes</taxon>
        <taxon>Pseudonocardiales</taxon>
        <taxon>Pseudonocardiaceae</taxon>
        <taxon>Actinomycetospora</taxon>
    </lineage>
</organism>
<dbReference type="Gene3D" id="3.50.50.60">
    <property type="entry name" value="FAD/NAD(P)-binding domain"/>
    <property type="match status" value="1"/>
</dbReference>
<gene>
    <name evidence="4" type="ORF">LQ327_16915</name>
</gene>
<comment type="similarity">
    <text evidence="1">Belongs to the GMC oxidoreductase family.</text>
</comment>
<feature type="domain" description="Glucose-methanol-choline oxidoreductase N-terminal" evidence="2">
    <location>
        <begin position="10"/>
        <end position="313"/>
    </location>
</feature>